<accession>A0A8T0BFP5</accession>
<feature type="region of interest" description="Disordered" evidence="1">
    <location>
        <begin position="1"/>
        <end position="38"/>
    </location>
</feature>
<keyword evidence="3" id="KW-1185">Reference proteome</keyword>
<gene>
    <name evidence="2" type="ORF">HF521_021302</name>
</gene>
<evidence type="ECO:0000313" key="3">
    <source>
        <dbReference type="Proteomes" id="UP000606274"/>
    </source>
</evidence>
<organism evidence="2 3">
    <name type="scientific">Silurus meridionalis</name>
    <name type="common">Southern catfish</name>
    <name type="synonym">Silurus soldatovi meridionalis</name>
    <dbReference type="NCBI Taxonomy" id="175797"/>
    <lineage>
        <taxon>Eukaryota</taxon>
        <taxon>Metazoa</taxon>
        <taxon>Chordata</taxon>
        <taxon>Craniata</taxon>
        <taxon>Vertebrata</taxon>
        <taxon>Euteleostomi</taxon>
        <taxon>Actinopterygii</taxon>
        <taxon>Neopterygii</taxon>
        <taxon>Teleostei</taxon>
        <taxon>Ostariophysi</taxon>
        <taxon>Siluriformes</taxon>
        <taxon>Siluridae</taxon>
        <taxon>Silurus</taxon>
    </lineage>
</organism>
<sequence length="130" mass="14548">MLNTDTNNHLVKSSEEKWVPHTSHQPEKRFKQSPNSAPVSALPACCSKKSYSSQKYTFVYEGKVWKLPEVLPDTGRRRQDTTSVSSKQLVPCEDSVSSKQLVPCEDLVSSKQLVPCEDSVSSKQLVSYQS</sequence>
<dbReference type="Proteomes" id="UP000606274">
    <property type="component" value="Unassembled WGS sequence"/>
</dbReference>
<dbReference type="AlphaFoldDB" id="A0A8T0BFP5"/>
<feature type="region of interest" description="Disordered" evidence="1">
    <location>
        <begin position="70"/>
        <end position="89"/>
    </location>
</feature>
<evidence type="ECO:0000313" key="2">
    <source>
        <dbReference type="EMBL" id="KAF7704230.1"/>
    </source>
</evidence>
<evidence type="ECO:0000256" key="1">
    <source>
        <dbReference type="SAM" id="MobiDB-lite"/>
    </source>
</evidence>
<comment type="caution">
    <text evidence="2">The sequence shown here is derived from an EMBL/GenBank/DDBJ whole genome shotgun (WGS) entry which is preliminary data.</text>
</comment>
<reference evidence="2" key="1">
    <citation type="submission" date="2020-08" db="EMBL/GenBank/DDBJ databases">
        <title>Chromosome-level assembly of Southern catfish (Silurus meridionalis) provides insights into visual adaptation to the nocturnal and benthic lifestyles.</title>
        <authorList>
            <person name="Zhang Y."/>
            <person name="Wang D."/>
            <person name="Peng Z."/>
        </authorList>
    </citation>
    <scope>NUCLEOTIDE SEQUENCE</scope>
    <source>
        <strain evidence="2">SWU-2019-XX</strain>
        <tissue evidence="2">Muscle</tissue>
    </source>
</reference>
<proteinExistence type="predicted"/>
<feature type="compositionally biased region" description="Polar residues" evidence="1">
    <location>
        <begin position="1"/>
        <end position="11"/>
    </location>
</feature>
<protein>
    <submittedName>
        <fullName evidence="2">Uncharacterized protein</fullName>
    </submittedName>
</protein>
<dbReference type="EMBL" id="JABFDY010000008">
    <property type="protein sequence ID" value="KAF7704230.1"/>
    <property type="molecule type" value="Genomic_DNA"/>
</dbReference>
<name>A0A8T0BFP5_SILME</name>
<feature type="compositionally biased region" description="Basic and acidic residues" evidence="1">
    <location>
        <begin position="12"/>
        <end position="30"/>
    </location>
</feature>